<protein>
    <submittedName>
        <fullName evidence="11">Neutral alpha-glucosidase AB</fullName>
    </submittedName>
</protein>
<organism evidence="11 12">
    <name type="scientific">Papilio xuthus</name>
    <name type="common">Asian swallowtail butterfly</name>
    <dbReference type="NCBI Taxonomy" id="66420"/>
    <lineage>
        <taxon>Eukaryota</taxon>
        <taxon>Metazoa</taxon>
        <taxon>Ecdysozoa</taxon>
        <taxon>Arthropoda</taxon>
        <taxon>Hexapoda</taxon>
        <taxon>Insecta</taxon>
        <taxon>Pterygota</taxon>
        <taxon>Neoptera</taxon>
        <taxon>Endopterygota</taxon>
        <taxon>Lepidoptera</taxon>
        <taxon>Glossata</taxon>
        <taxon>Ditrysia</taxon>
        <taxon>Papilionoidea</taxon>
        <taxon>Papilionidae</taxon>
        <taxon>Papilioninae</taxon>
        <taxon>Papilio</taxon>
    </lineage>
</organism>
<comment type="pathway">
    <text evidence="1">Glycan metabolism.</text>
</comment>
<reference evidence="11 12" key="1">
    <citation type="journal article" date="2015" name="Nat. Commun.">
        <title>Outbred genome sequencing and CRISPR/Cas9 gene editing in butterflies.</title>
        <authorList>
            <person name="Li X."/>
            <person name="Fan D."/>
            <person name="Zhang W."/>
            <person name="Liu G."/>
            <person name="Zhang L."/>
            <person name="Zhao L."/>
            <person name="Fang X."/>
            <person name="Chen L."/>
            <person name="Dong Y."/>
            <person name="Chen Y."/>
            <person name="Ding Y."/>
            <person name="Zhao R."/>
            <person name="Feng M."/>
            <person name="Zhu Y."/>
            <person name="Feng Y."/>
            <person name="Jiang X."/>
            <person name="Zhu D."/>
            <person name="Xiang H."/>
            <person name="Feng X."/>
            <person name="Li S."/>
            <person name="Wang J."/>
            <person name="Zhang G."/>
            <person name="Kronforst M.R."/>
            <person name="Wang W."/>
        </authorList>
    </citation>
    <scope>NUCLEOTIDE SEQUENCE [LARGE SCALE GENOMIC DNA]</scope>
    <source>
        <strain evidence="11">Ya'a_city_454_Px</strain>
        <tissue evidence="11">Whole body</tissue>
    </source>
</reference>
<dbReference type="Proteomes" id="UP000053268">
    <property type="component" value="Unassembled WGS sequence"/>
</dbReference>
<name>A0A0N1INF1_PAPXU</name>
<evidence type="ECO:0000256" key="1">
    <source>
        <dbReference type="ARBA" id="ARBA00004881"/>
    </source>
</evidence>
<dbReference type="GO" id="GO:0090599">
    <property type="term" value="F:alpha-glucosidase activity"/>
    <property type="evidence" value="ECO:0007669"/>
    <property type="project" value="TreeGrafter"/>
</dbReference>
<accession>A0A0N1INF1</accession>
<evidence type="ECO:0000313" key="11">
    <source>
        <dbReference type="EMBL" id="KPJ05664.1"/>
    </source>
</evidence>
<dbReference type="InterPro" id="IPR033403">
    <property type="entry name" value="DUF5110"/>
</dbReference>
<proteinExistence type="inferred from homology"/>
<evidence type="ECO:0000256" key="6">
    <source>
        <dbReference type="ARBA" id="ARBA00023295"/>
    </source>
</evidence>
<keyword evidence="12" id="KW-1185">Reference proteome</keyword>
<feature type="domain" description="Glycosyl hydrolase family 31 C-terminal" evidence="10">
    <location>
        <begin position="117"/>
        <end position="188"/>
    </location>
</feature>
<dbReference type="SUPFAM" id="SSF51011">
    <property type="entry name" value="Glycosyl hydrolase domain"/>
    <property type="match status" value="2"/>
</dbReference>
<feature type="domain" description="DUF5110" evidence="9">
    <location>
        <begin position="317"/>
        <end position="363"/>
    </location>
</feature>
<dbReference type="Pfam" id="PF21365">
    <property type="entry name" value="Glyco_hydro_31_3rd"/>
    <property type="match status" value="2"/>
</dbReference>
<feature type="domain" description="Glycosyl hydrolase family 31 C-terminal" evidence="10">
    <location>
        <begin position="202"/>
        <end position="250"/>
    </location>
</feature>
<dbReference type="PANTHER" id="PTHR22762:SF54">
    <property type="entry name" value="BCDNA.GH04962"/>
    <property type="match status" value="1"/>
</dbReference>
<evidence type="ECO:0000256" key="5">
    <source>
        <dbReference type="ARBA" id="ARBA00023180"/>
    </source>
</evidence>
<dbReference type="EMBL" id="KQ458606">
    <property type="protein sequence ID" value="KPJ05664.1"/>
    <property type="molecule type" value="Genomic_DNA"/>
</dbReference>
<dbReference type="Gene3D" id="2.60.40.1180">
    <property type="entry name" value="Golgi alpha-mannosidase II"/>
    <property type="match status" value="3"/>
</dbReference>
<evidence type="ECO:0000259" key="8">
    <source>
        <dbReference type="Pfam" id="PF01055"/>
    </source>
</evidence>
<evidence type="ECO:0000259" key="9">
    <source>
        <dbReference type="Pfam" id="PF17137"/>
    </source>
</evidence>
<dbReference type="InterPro" id="IPR000322">
    <property type="entry name" value="Glyco_hydro_31_TIM"/>
</dbReference>
<dbReference type="InterPro" id="IPR017853">
    <property type="entry name" value="GH"/>
</dbReference>
<evidence type="ECO:0000256" key="4">
    <source>
        <dbReference type="ARBA" id="ARBA00022801"/>
    </source>
</evidence>
<evidence type="ECO:0000313" key="12">
    <source>
        <dbReference type="Proteomes" id="UP000053268"/>
    </source>
</evidence>
<dbReference type="Pfam" id="PF01055">
    <property type="entry name" value="Glyco_hydro_31_2nd"/>
    <property type="match status" value="1"/>
</dbReference>
<evidence type="ECO:0000256" key="7">
    <source>
        <dbReference type="RuleBase" id="RU361185"/>
    </source>
</evidence>
<keyword evidence="5" id="KW-0325">Glycoprotein</keyword>
<comment type="similarity">
    <text evidence="2 7">Belongs to the glycosyl hydrolase 31 family.</text>
</comment>
<dbReference type="Pfam" id="PF17137">
    <property type="entry name" value="DUF5110"/>
    <property type="match status" value="1"/>
</dbReference>
<keyword evidence="3" id="KW-0732">Signal</keyword>
<dbReference type="InterPro" id="IPR013780">
    <property type="entry name" value="Glyco_hydro_b"/>
</dbReference>
<keyword evidence="6 7" id="KW-0326">Glycosidase</keyword>
<gene>
    <name evidence="11" type="ORF">RR46_00824</name>
</gene>
<evidence type="ECO:0000259" key="10">
    <source>
        <dbReference type="Pfam" id="PF21365"/>
    </source>
</evidence>
<dbReference type="STRING" id="66420.A0A0N1INF1"/>
<keyword evidence="4 7" id="KW-0378">Hydrolase</keyword>
<dbReference type="SUPFAM" id="SSF51445">
    <property type="entry name" value="(Trans)glycosidases"/>
    <property type="match status" value="1"/>
</dbReference>
<dbReference type="Gene3D" id="3.20.20.80">
    <property type="entry name" value="Glycosidases"/>
    <property type="match status" value="1"/>
</dbReference>
<dbReference type="AlphaFoldDB" id="A0A0N1INF1"/>
<dbReference type="InterPro" id="IPR048395">
    <property type="entry name" value="Glyco_hydro_31_C"/>
</dbReference>
<sequence>MAGPNSTRLIGRQLIYAAVWTGDNAAEWGFLQASVPMCLSLAAAGVSFCGSDVGGFFKYQAGAYQAFFRAHSHIETKRREPWLYEPSTTALLRDAVRRRYALLDFWYTLFYEHTLDGTPVTRPYFQEYPNEEETYTIDDQYLLGDKLLVRPVLEAGAKSVKVYLPGRDTNTLWYDVDSYQVHKANGYFNQEVNIAKFYAPDYISTGDKLLVRPVLEAGAKSVKVYLPGRDTNTLWYDVDSYQVHKANGYFNQEVNIAKLMQNCIAYMIKLTEFFFASVLCSGLYINRSQCTSAVDQVVPRRERVRRSSTLMANDPFTLVVALDANNTAQGSLYIDDGETYEYKNNKYIYAKISYEPKQMTYTLVNPFAQFSSRAWIERIVIAGIRAAPRTARLHHGGRSTALQMTLHRGNDVLVIRKPGAPVSEDWSIQFAE</sequence>
<feature type="domain" description="Glycoside hydrolase family 31 TIM barrel" evidence="8">
    <location>
        <begin position="16"/>
        <end position="109"/>
    </location>
</feature>
<dbReference type="GO" id="GO:0005975">
    <property type="term" value="P:carbohydrate metabolic process"/>
    <property type="evidence" value="ECO:0007669"/>
    <property type="project" value="InterPro"/>
</dbReference>
<dbReference type="PANTHER" id="PTHR22762">
    <property type="entry name" value="ALPHA-GLUCOSIDASE"/>
    <property type="match status" value="1"/>
</dbReference>
<evidence type="ECO:0000256" key="2">
    <source>
        <dbReference type="ARBA" id="ARBA00007806"/>
    </source>
</evidence>
<evidence type="ECO:0000256" key="3">
    <source>
        <dbReference type="ARBA" id="ARBA00022729"/>
    </source>
</evidence>
<dbReference type="GO" id="GO:0006491">
    <property type="term" value="P:N-glycan processing"/>
    <property type="evidence" value="ECO:0007669"/>
    <property type="project" value="TreeGrafter"/>
</dbReference>